<evidence type="ECO:0000313" key="3">
    <source>
        <dbReference type="Proteomes" id="UP000824469"/>
    </source>
</evidence>
<proteinExistence type="predicted"/>
<feature type="region of interest" description="Disordered" evidence="1">
    <location>
        <begin position="1"/>
        <end position="60"/>
    </location>
</feature>
<reference evidence="2 3" key="1">
    <citation type="journal article" date="2021" name="Nat. Plants">
        <title>The Taxus genome provides insights into paclitaxel biosynthesis.</title>
        <authorList>
            <person name="Xiong X."/>
            <person name="Gou J."/>
            <person name="Liao Q."/>
            <person name="Li Y."/>
            <person name="Zhou Q."/>
            <person name="Bi G."/>
            <person name="Li C."/>
            <person name="Du R."/>
            <person name="Wang X."/>
            <person name="Sun T."/>
            <person name="Guo L."/>
            <person name="Liang H."/>
            <person name="Lu P."/>
            <person name="Wu Y."/>
            <person name="Zhang Z."/>
            <person name="Ro D.K."/>
            <person name="Shang Y."/>
            <person name="Huang S."/>
            <person name="Yan J."/>
        </authorList>
    </citation>
    <scope>NUCLEOTIDE SEQUENCE [LARGE SCALE GENOMIC DNA]</scope>
    <source>
        <strain evidence="2">Ta-2019</strain>
    </source>
</reference>
<accession>A0AA38FF33</accession>
<dbReference type="Proteomes" id="UP000824469">
    <property type="component" value="Unassembled WGS sequence"/>
</dbReference>
<dbReference type="EMBL" id="JAHRHJ020000009">
    <property type="protein sequence ID" value="KAH9300218.1"/>
    <property type="molecule type" value="Genomic_DNA"/>
</dbReference>
<evidence type="ECO:0000256" key="1">
    <source>
        <dbReference type="SAM" id="MobiDB-lite"/>
    </source>
</evidence>
<evidence type="ECO:0000313" key="2">
    <source>
        <dbReference type="EMBL" id="KAH9300218.1"/>
    </source>
</evidence>
<gene>
    <name evidence="2" type="ORF">KI387_011801</name>
</gene>
<sequence>MEPQPLEADLASTSQHGLKMAVDKNAGKKSPETLASHAVGKDGSPGITIPNKHFPKEDPNAQKSVIKVGAIPSA</sequence>
<organism evidence="2 3">
    <name type="scientific">Taxus chinensis</name>
    <name type="common">Chinese yew</name>
    <name type="synonym">Taxus wallichiana var. chinensis</name>
    <dbReference type="NCBI Taxonomy" id="29808"/>
    <lineage>
        <taxon>Eukaryota</taxon>
        <taxon>Viridiplantae</taxon>
        <taxon>Streptophyta</taxon>
        <taxon>Embryophyta</taxon>
        <taxon>Tracheophyta</taxon>
        <taxon>Spermatophyta</taxon>
        <taxon>Pinopsida</taxon>
        <taxon>Pinidae</taxon>
        <taxon>Conifers II</taxon>
        <taxon>Cupressales</taxon>
        <taxon>Taxaceae</taxon>
        <taxon>Taxus</taxon>
    </lineage>
</organism>
<comment type="caution">
    <text evidence="2">The sequence shown here is derived from an EMBL/GenBank/DDBJ whole genome shotgun (WGS) entry which is preliminary data.</text>
</comment>
<name>A0AA38FF33_TAXCH</name>
<protein>
    <submittedName>
        <fullName evidence="2">Uncharacterized protein</fullName>
    </submittedName>
</protein>
<dbReference type="AlphaFoldDB" id="A0AA38FF33"/>
<feature type="compositionally biased region" description="Basic and acidic residues" evidence="1">
    <location>
        <begin position="21"/>
        <end position="31"/>
    </location>
</feature>
<keyword evidence="3" id="KW-1185">Reference proteome</keyword>